<dbReference type="Gene3D" id="3.10.20.30">
    <property type="match status" value="1"/>
</dbReference>
<dbReference type="SUPFAM" id="SSF54292">
    <property type="entry name" value="2Fe-2S ferredoxin-like"/>
    <property type="match status" value="1"/>
</dbReference>
<dbReference type="InterPro" id="IPR036010">
    <property type="entry name" value="2Fe-2S_ferredoxin-like_sf"/>
</dbReference>
<keyword evidence="10" id="KW-1185">Reference proteome</keyword>
<evidence type="ECO:0000256" key="4">
    <source>
        <dbReference type="ARBA" id="ARBA00023004"/>
    </source>
</evidence>
<comment type="similarity">
    <text evidence="1">Belongs to the adrenodoxin/putidaredoxin family.</text>
</comment>
<dbReference type="PROSITE" id="PS51085">
    <property type="entry name" value="2FE2S_FER_2"/>
    <property type="match status" value="1"/>
</dbReference>
<name>A0A229P3N0_9BACL</name>
<proteinExistence type="inferred from homology"/>
<dbReference type="GO" id="GO:0046872">
    <property type="term" value="F:metal ion binding"/>
    <property type="evidence" value="ECO:0007669"/>
    <property type="project" value="UniProtKB-KW"/>
</dbReference>
<feature type="region of interest" description="Disordered" evidence="7">
    <location>
        <begin position="102"/>
        <end position="128"/>
    </location>
</feature>
<evidence type="ECO:0000256" key="5">
    <source>
        <dbReference type="ARBA" id="ARBA00023014"/>
    </source>
</evidence>
<dbReference type="GO" id="GO:0140647">
    <property type="term" value="P:P450-containing electron transport chain"/>
    <property type="evidence" value="ECO:0007669"/>
    <property type="project" value="InterPro"/>
</dbReference>
<dbReference type="RefSeq" id="WP_089523745.1">
    <property type="nucleotide sequence ID" value="NZ_NMUQ01000001.1"/>
</dbReference>
<dbReference type="InterPro" id="IPR012675">
    <property type="entry name" value="Beta-grasp_dom_sf"/>
</dbReference>
<dbReference type="InterPro" id="IPR001055">
    <property type="entry name" value="Adrenodoxin-like"/>
</dbReference>
<keyword evidence="2" id="KW-0001">2Fe-2S</keyword>
<dbReference type="AlphaFoldDB" id="A0A229P3N0"/>
<protein>
    <submittedName>
        <fullName evidence="9">Ferredoxin</fullName>
    </submittedName>
</protein>
<keyword evidence="5" id="KW-0411">Iron-sulfur</keyword>
<organism evidence="9 10">
    <name type="scientific">Paenibacillus herberti</name>
    <dbReference type="NCBI Taxonomy" id="1619309"/>
    <lineage>
        <taxon>Bacteria</taxon>
        <taxon>Bacillati</taxon>
        <taxon>Bacillota</taxon>
        <taxon>Bacilli</taxon>
        <taxon>Bacillales</taxon>
        <taxon>Paenibacillaceae</taxon>
        <taxon>Paenibacillus</taxon>
    </lineage>
</organism>
<reference evidence="9 10" key="1">
    <citation type="submission" date="2017-07" db="EMBL/GenBank/DDBJ databases">
        <title>Paenibacillus herberti R33 genome sequencing and assembly.</title>
        <authorList>
            <person name="Su W."/>
        </authorList>
    </citation>
    <scope>NUCLEOTIDE SEQUENCE [LARGE SCALE GENOMIC DNA]</scope>
    <source>
        <strain evidence="9 10">R33</strain>
    </source>
</reference>
<accession>A0A229P3N0</accession>
<evidence type="ECO:0000313" key="10">
    <source>
        <dbReference type="Proteomes" id="UP000215145"/>
    </source>
</evidence>
<dbReference type="Pfam" id="PF00111">
    <property type="entry name" value="Fer2"/>
    <property type="match status" value="1"/>
</dbReference>
<evidence type="ECO:0000256" key="3">
    <source>
        <dbReference type="ARBA" id="ARBA00022723"/>
    </source>
</evidence>
<comment type="caution">
    <text evidence="9">The sequence shown here is derived from an EMBL/GenBank/DDBJ whole genome shotgun (WGS) entry which is preliminary data.</text>
</comment>
<dbReference type="CDD" id="cd00207">
    <property type="entry name" value="fer2"/>
    <property type="match status" value="1"/>
</dbReference>
<gene>
    <name evidence="9" type="ORF">CGZ75_08380</name>
</gene>
<evidence type="ECO:0000259" key="8">
    <source>
        <dbReference type="PROSITE" id="PS51085"/>
    </source>
</evidence>
<dbReference type="Proteomes" id="UP000215145">
    <property type="component" value="Unassembled WGS sequence"/>
</dbReference>
<dbReference type="OrthoDB" id="9810588at2"/>
<dbReference type="GO" id="GO:0009055">
    <property type="term" value="F:electron transfer activity"/>
    <property type="evidence" value="ECO:0007669"/>
    <property type="project" value="TreeGrafter"/>
</dbReference>
<dbReference type="PANTHER" id="PTHR23426:SF65">
    <property type="entry name" value="FERREDOXIN-2, MITOCHONDRIAL"/>
    <property type="match status" value="1"/>
</dbReference>
<evidence type="ECO:0000256" key="6">
    <source>
        <dbReference type="ARBA" id="ARBA00034078"/>
    </source>
</evidence>
<keyword evidence="4" id="KW-0408">Iron</keyword>
<dbReference type="PANTHER" id="PTHR23426">
    <property type="entry name" value="FERREDOXIN/ADRENODOXIN"/>
    <property type="match status" value="1"/>
</dbReference>
<evidence type="ECO:0000256" key="2">
    <source>
        <dbReference type="ARBA" id="ARBA00022714"/>
    </source>
</evidence>
<comment type="cofactor">
    <cofactor evidence="6">
        <name>[2Fe-2S] cluster</name>
        <dbReference type="ChEBI" id="CHEBI:190135"/>
    </cofactor>
</comment>
<evidence type="ECO:0000256" key="7">
    <source>
        <dbReference type="SAM" id="MobiDB-lite"/>
    </source>
</evidence>
<dbReference type="EMBL" id="NMUQ01000001">
    <property type="protein sequence ID" value="OXM16661.1"/>
    <property type="molecule type" value="Genomic_DNA"/>
</dbReference>
<dbReference type="GO" id="GO:0051537">
    <property type="term" value="F:2 iron, 2 sulfur cluster binding"/>
    <property type="evidence" value="ECO:0007669"/>
    <property type="project" value="UniProtKB-KW"/>
</dbReference>
<dbReference type="InterPro" id="IPR001041">
    <property type="entry name" value="2Fe-2S_ferredoxin-type"/>
</dbReference>
<sequence length="128" mass="14164">MIEVTFWPEGRKVKVRRGTTLLIAAHQAGVPLTVRCGGKAACLMCKLNVHPDFGEKGLSAPTEQERHKLGSSSGQRLGCQCRVLGDCHVIMPEDPLKAAVRRQLERQAEEDDDSWLRSFRNDAPGGER</sequence>
<feature type="domain" description="2Fe-2S ferredoxin-type" evidence="8">
    <location>
        <begin position="2"/>
        <end position="95"/>
    </location>
</feature>
<evidence type="ECO:0000313" key="9">
    <source>
        <dbReference type="EMBL" id="OXM16661.1"/>
    </source>
</evidence>
<keyword evidence="3" id="KW-0479">Metal-binding</keyword>
<evidence type="ECO:0000256" key="1">
    <source>
        <dbReference type="ARBA" id="ARBA00010914"/>
    </source>
</evidence>